<keyword evidence="4" id="KW-1185">Reference proteome</keyword>
<gene>
    <name evidence="3" type="ORF">I4X03_004045</name>
</gene>
<reference evidence="3 4" key="1">
    <citation type="submission" date="2021-01" db="EMBL/GenBank/DDBJ databases">
        <authorList>
            <person name="Ruan W."/>
            <person name="Khan S.A."/>
            <person name="Jeon C.O."/>
        </authorList>
    </citation>
    <scope>NUCLEOTIDE SEQUENCE [LARGE SCALE GENOMIC DNA]</scope>
    <source>
        <strain evidence="3 4">R798</strain>
    </source>
</reference>
<evidence type="ECO:0000256" key="1">
    <source>
        <dbReference type="SAM" id="SignalP"/>
    </source>
</evidence>
<accession>A0ABS7SJY0</accession>
<comment type="caution">
    <text evidence="3">The sequence shown here is derived from an EMBL/GenBank/DDBJ whole genome shotgun (WGS) entry which is preliminary data.</text>
</comment>
<feature type="domain" description="Ice-binding protein C-terminal" evidence="2">
    <location>
        <begin position="175"/>
        <end position="199"/>
    </location>
</feature>
<dbReference type="Proteomes" id="UP000809349">
    <property type="component" value="Unassembled WGS sequence"/>
</dbReference>
<dbReference type="Pfam" id="PF07589">
    <property type="entry name" value="PEP-CTERM"/>
    <property type="match status" value="1"/>
</dbReference>
<dbReference type="RefSeq" id="WP_223465953.1">
    <property type="nucleotide sequence ID" value="NZ_JAFBIL020000001.1"/>
</dbReference>
<dbReference type="InterPro" id="IPR013424">
    <property type="entry name" value="Ice-binding_C"/>
</dbReference>
<evidence type="ECO:0000313" key="3">
    <source>
        <dbReference type="EMBL" id="MBZ2206429.1"/>
    </source>
</evidence>
<keyword evidence="1" id="KW-0732">Signal</keyword>
<protein>
    <submittedName>
        <fullName evidence="3">PEP-CTERM sorting domain-containing protein</fullName>
    </submittedName>
</protein>
<evidence type="ECO:0000259" key="2">
    <source>
        <dbReference type="Pfam" id="PF07589"/>
    </source>
</evidence>
<feature type="chain" id="PRO_5046504667" evidence="1">
    <location>
        <begin position="23"/>
        <end position="204"/>
    </location>
</feature>
<feature type="signal peptide" evidence="1">
    <location>
        <begin position="1"/>
        <end position="22"/>
    </location>
</feature>
<sequence length="204" mass="22027">MFSRLATLLFASLLLTCAPSFAAPITIDFESYPGLDGKLGTSDDVPAHNMIWRLSDEFATMGITFVRGSLHQSGFFDGNPANHFLSSDNPIISLGVPVFGISMMSKSYWDATLTAYGASGNVLAIHRLEHFGPGTAMMEGLLSVTTSEAIASFSILPDRPNYILNLDNLVLDVVDVPEPSNMLFAGLGLLGLVMRAKRRPRPFA</sequence>
<name>A0ABS7SJY0_9BURK</name>
<proteinExistence type="predicted"/>
<evidence type="ECO:0000313" key="4">
    <source>
        <dbReference type="Proteomes" id="UP000809349"/>
    </source>
</evidence>
<reference evidence="3 4" key="2">
    <citation type="submission" date="2021-08" db="EMBL/GenBank/DDBJ databases">
        <title>Massilia sp. R798.</title>
        <authorList>
            <person name="Baek J.H."/>
            <person name="Jung H.S."/>
            <person name="Kim K.R."/>
            <person name="Jeon C.O."/>
        </authorList>
    </citation>
    <scope>NUCLEOTIDE SEQUENCE [LARGE SCALE GENOMIC DNA]</scope>
    <source>
        <strain evidence="3 4">R798</strain>
    </source>
</reference>
<dbReference type="EMBL" id="JAFBIL020000001">
    <property type="protein sequence ID" value="MBZ2206429.1"/>
    <property type="molecule type" value="Genomic_DNA"/>
</dbReference>
<organism evidence="3 4">
    <name type="scientific">Massilia soli</name>
    <dbReference type="NCBI Taxonomy" id="2792854"/>
    <lineage>
        <taxon>Bacteria</taxon>
        <taxon>Pseudomonadati</taxon>
        <taxon>Pseudomonadota</taxon>
        <taxon>Betaproteobacteria</taxon>
        <taxon>Burkholderiales</taxon>
        <taxon>Oxalobacteraceae</taxon>
        <taxon>Telluria group</taxon>
        <taxon>Massilia</taxon>
    </lineage>
</organism>